<comment type="caution">
    <text evidence="1">The sequence shown here is derived from an EMBL/GenBank/DDBJ whole genome shotgun (WGS) entry which is preliminary data.</text>
</comment>
<keyword evidence="1" id="KW-0378">Hydrolase</keyword>
<dbReference type="EMBL" id="JZWT02000019">
    <property type="protein sequence ID" value="MFB6491026.1"/>
    <property type="molecule type" value="Genomic_DNA"/>
</dbReference>
<dbReference type="Proteomes" id="UP000033636">
    <property type="component" value="Unassembled WGS sequence"/>
</dbReference>
<reference evidence="1" key="1">
    <citation type="submission" date="2024-07" db="EMBL/GenBank/DDBJ databases">
        <title>Metagenome and Metagenome-Assembled Genomes of Archaea from a hot spring from the geothermal field of Los Azufres, Mexico.</title>
        <authorList>
            <person name="Marin-Paredes R."/>
            <person name="Martinez-Romero E."/>
            <person name="Servin-Garciduenas L.E."/>
        </authorList>
    </citation>
    <scope>NUCLEOTIDE SEQUENCE</scope>
</reference>
<protein>
    <submittedName>
        <fullName evidence="1">Endonuclease III domain-containing protein</fullName>
    </submittedName>
</protein>
<accession>A0ACC6V2Q2</accession>
<keyword evidence="1" id="KW-0540">Nuclease</keyword>
<name>A0ACC6V2Q2_9CREN</name>
<keyword evidence="1" id="KW-0255">Endonuclease</keyword>
<sequence>MDCLGLTLYPSLVLTLVERRGGLFIKAFGARRGADVGEDPELSGRWFSPWRYVGDVDPRLEDGVRALLDIYGDCLGLAISPSDRDLLFVAAFLTQNTQYHTNVLRWTRALFSRTEDLRAMAEEAPRVGGSYQLKRLPAAIRAYLELRPRDRQGLLQVPGVGPKTADLLLLFTGDVAAAPVDKHFLRVAPRIGLSGEPPRAELCRRFNCGTCPLANRCLRAIAERRLGRLAGWVQTASYLLDKGITPANFSRMRR</sequence>
<gene>
    <name evidence="1" type="ORF">TU35_007275</name>
</gene>
<proteinExistence type="predicted"/>
<organism evidence="1 2">
    <name type="scientific">Thermoproteus sp. AZ2</name>
    <dbReference type="NCBI Taxonomy" id="1609232"/>
    <lineage>
        <taxon>Archaea</taxon>
        <taxon>Thermoproteota</taxon>
        <taxon>Thermoprotei</taxon>
        <taxon>Thermoproteales</taxon>
        <taxon>Thermoproteaceae</taxon>
        <taxon>Thermoproteus</taxon>
    </lineage>
</organism>
<evidence type="ECO:0000313" key="2">
    <source>
        <dbReference type="Proteomes" id="UP000033636"/>
    </source>
</evidence>
<evidence type="ECO:0000313" key="1">
    <source>
        <dbReference type="EMBL" id="MFB6491026.1"/>
    </source>
</evidence>